<dbReference type="EMBL" id="BAABAO010000013">
    <property type="protein sequence ID" value="GAA4136821.1"/>
    <property type="molecule type" value="Genomic_DNA"/>
</dbReference>
<name>A0ABP7YIQ7_9FLAO</name>
<dbReference type="RefSeq" id="WP_229350026.1">
    <property type="nucleotide sequence ID" value="NZ_BAABAO010000013.1"/>
</dbReference>
<dbReference type="Proteomes" id="UP001501333">
    <property type="component" value="Unassembled WGS sequence"/>
</dbReference>
<reference evidence="2" key="1">
    <citation type="journal article" date="2019" name="Int. J. Syst. Evol. Microbiol.">
        <title>The Global Catalogue of Microorganisms (GCM) 10K type strain sequencing project: providing services to taxonomists for standard genome sequencing and annotation.</title>
        <authorList>
            <consortium name="The Broad Institute Genomics Platform"/>
            <consortium name="The Broad Institute Genome Sequencing Center for Infectious Disease"/>
            <person name="Wu L."/>
            <person name="Ma J."/>
        </authorList>
    </citation>
    <scope>NUCLEOTIDE SEQUENCE [LARGE SCALE GENOMIC DNA]</scope>
    <source>
        <strain evidence="2">JCM 17386</strain>
    </source>
</reference>
<gene>
    <name evidence="1" type="ORF">GCM10022250_33900</name>
</gene>
<comment type="caution">
    <text evidence="1">The sequence shown here is derived from an EMBL/GenBank/DDBJ whole genome shotgun (WGS) entry which is preliminary data.</text>
</comment>
<proteinExistence type="predicted"/>
<keyword evidence="2" id="KW-1185">Reference proteome</keyword>
<organism evidence="1 2">
    <name type="scientific">Flavobacterium chungbukense</name>
    <dbReference type="NCBI Taxonomy" id="877464"/>
    <lineage>
        <taxon>Bacteria</taxon>
        <taxon>Pseudomonadati</taxon>
        <taxon>Bacteroidota</taxon>
        <taxon>Flavobacteriia</taxon>
        <taxon>Flavobacteriales</taxon>
        <taxon>Flavobacteriaceae</taxon>
        <taxon>Flavobacterium</taxon>
    </lineage>
</organism>
<protein>
    <submittedName>
        <fullName evidence="1">Uncharacterized protein</fullName>
    </submittedName>
</protein>
<evidence type="ECO:0000313" key="2">
    <source>
        <dbReference type="Proteomes" id="UP001501333"/>
    </source>
</evidence>
<evidence type="ECO:0000313" key="1">
    <source>
        <dbReference type="EMBL" id="GAA4136821.1"/>
    </source>
</evidence>
<sequence>MAIFGAGSKWEKNEMKNDFFKNENFVIGWNIKNAQDLYSQISTIKIGDIIFLKANKPGNLNLRIKGIGIVKDSFIGVLFDKEENLSLRKKNFELPVKWIVKSEFKISIPPDTGKLTHVRAGTLHEEYLPYVQKEIIGKIFNQLK</sequence>
<accession>A0ABP7YIQ7</accession>